<dbReference type="InterPro" id="IPR012338">
    <property type="entry name" value="Beta-lactam/transpept-like"/>
</dbReference>
<dbReference type="PANTHER" id="PTHR46825">
    <property type="entry name" value="D-ALANYL-D-ALANINE-CARBOXYPEPTIDASE/ENDOPEPTIDASE AMPH"/>
    <property type="match status" value="1"/>
</dbReference>
<keyword evidence="3" id="KW-0378">Hydrolase</keyword>
<dbReference type="PANTHER" id="PTHR46825:SF9">
    <property type="entry name" value="BETA-LACTAMASE-RELATED DOMAIN-CONTAINING PROTEIN"/>
    <property type="match status" value="1"/>
</dbReference>
<feature type="signal peptide" evidence="1">
    <location>
        <begin position="1"/>
        <end position="26"/>
    </location>
</feature>
<evidence type="ECO:0000313" key="4">
    <source>
        <dbReference type="Proteomes" id="UP001595478"/>
    </source>
</evidence>
<dbReference type="RefSeq" id="WP_376920618.1">
    <property type="nucleotide sequence ID" value="NZ_JBHRSW010000023.1"/>
</dbReference>
<sequence>MKHLKILAFSLSALLATYIGLGSAYAKVGDPAVDLLANKIDRILKSDSPRKFNGVISIEKDGKNIYAKAQGYADFDKQERLKLHDNFRIQSNSKQITGVLILKEVEKGSIDLARPVSEYLPTLQVDWAKLVTVHQLVNMSAGIVALDKPLLFQPGTGFHYSNPAYALLGRIIEQVSGKKYSEVANAFFKEIGMHNTFCYDYDENEQALVNGYQWAQDKYQLVNFNKLGFTPATWEDFIPTGGIISNVQDLHIWDTKLHNGELLSRHSYEIMTTSNVPDTFTPLSEDEIAYGYGINIINAPISFLGHGGSGFGFASIKFYIPEKKINVIVLENLFHDEIPIRYFYQTEIRKLVLGSDLVR</sequence>
<dbReference type="GO" id="GO:0016787">
    <property type="term" value="F:hydrolase activity"/>
    <property type="evidence" value="ECO:0007669"/>
    <property type="project" value="UniProtKB-KW"/>
</dbReference>
<accession>A0ABV7FUV3</accession>
<feature type="domain" description="Beta-lactamase-related" evidence="2">
    <location>
        <begin position="56"/>
        <end position="336"/>
    </location>
</feature>
<dbReference type="Gene3D" id="3.40.710.10">
    <property type="entry name" value="DD-peptidase/beta-lactamase superfamily"/>
    <property type="match status" value="1"/>
</dbReference>
<dbReference type="Proteomes" id="UP001595478">
    <property type="component" value="Unassembled WGS sequence"/>
</dbReference>
<evidence type="ECO:0000256" key="1">
    <source>
        <dbReference type="SAM" id="SignalP"/>
    </source>
</evidence>
<evidence type="ECO:0000259" key="2">
    <source>
        <dbReference type="Pfam" id="PF00144"/>
    </source>
</evidence>
<dbReference type="SUPFAM" id="SSF56601">
    <property type="entry name" value="beta-lactamase/transpeptidase-like"/>
    <property type="match status" value="1"/>
</dbReference>
<gene>
    <name evidence="3" type="ORF">ACFOHL_12720</name>
</gene>
<reference evidence="4" key="1">
    <citation type="journal article" date="2019" name="Int. J. Syst. Evol. Microbiol.">
        <title>The Global Catalogue of Microorganisms (GCM) 10K type strain sequencing project: providing services to taxonomists for standard genome sequencing and annotation.</title>
        <authorList>
            <consortium name="The Broad Institute Genomics Platform"/>
            <consortium name="The Broad Institute Genome Sequencing Center for Infectious Disease"/>
            <person name="Wu L."/>
            <person name="Ma J."/>
        </authorList>
    </citation>
    <scope>NUCLEOTIDE SEQUENCE [LARGE SCALE GENOMIC DNA]</scope>
    <source>
        <strain evidence="4">KCTC 52473</strain>
    </source>
</reference>
<organism evidence="3 4">
    <name type="scientific">Agaribacter flavus</name>
    <dbReference type="NCBI Taxonomy" id="1902781"/>
    <lineage>
        <taxon>Bacteria</taxon>
        <taxon>Pseudomonadati</taxon>
        <taxon>Pseudomonadota</taxon>
        <taxon>Gammaproteobacteria</taxon>
        <taxon>Alteromonadales</taxon>
        <taxon>Alteromonadaceae</taxon>
        <taxon>Agaribacter</taxon>
    </lineage>
</organism>
<proteinExistence type="predicted"/>
<evidence type="ECO:0000313" key="3">
    <source>
        <dbReference type="EMBL" id="MFC3122485.1"/>
    </source>
</evidence>
<protein>
    <submittedName>
        <fullName evidence="3">Serine hydrolase domain-containing protein</fullName>
        <ecNumber evidence="3">3.-.-.-</ecNumber>
    </submittedName>
</protein>
<comment type="caution">
    <text evidence="3">The sequence shown here is derived from an EMBL/GenBank/DDBJ whole genome shotgun (WGS) entry which is preliminary data.</text>
</comment>
<name>A0ABV7FUV3_9ALTE</name>
<feature type="chain" id="PRO_5045534025" evidence="1">
    <location>
        <begin position="27"/>
        <end position="359"/>
    </location>
</feature>
<dbReference type="EC" id="3.-.-.-" evidence="3"/>
<dbReference type="InterPro" id="IPR001466">
    <property type="entry name" value="Beta-lactam-related"/>
</dbReference>
<keyword evidence="1" id="KW-0732">Signal</keyword>
<dbReference type="EMBL" id="JBHRSW010000023">
    <property type="protein sequence ID" value="MFC3122485.1"/>
    <property type="molecule type" value="Genomic_DNA"/>
</dbReference>
<dbReference type="InterPro" id="IPR050491">
    <property type="entry name" value="AmpC-like"/>
</dbReference>
<keyword evidence="4" id="KW-1185">Reference proteome</keyword>
<dbReference type="Pfam" id="PF00144">
    <property type="entry name" value="Beta-lactamase"/>
    <property type="match status" value="1"/>
</dbReference>